<protein>
    <submittedName>
        <fullName evidence="2">Uncharacterized protein</fullName>
    </submittedName>
</protein>
<feature type="transmembrane region" description="Helical" evidence="1">
    <location>
        <begin position="47"/>
        <end position="67"/>
    </location>
</feature>
<sequence>MQRISLDLLTPAAAGELAESLPFAAPWPGSEPLAGRPLLAASPLNPLLWAAVVGTAVFVAVLLVWVLTRRS</sequence>
<name>A0A849K2E2_9BURK</name>
<accession>A0A849K2E2</accession>
<dbReference type="AlphaFoldDB" id="A0A849K2E2"/>
<gene>
    <name evidence="2" type="ORF">HK415_04980</name>
</gene>
<keyword evidence="1" id="KW-1133">Transmembrane helix</keyword>
<keyword evidence="1" id="KW-0812">Transmembrane</keyword>
<organism evidence="2 3">
    <name type="scientific">Ramlibacter montanisoli</name>
    <dbReference type="NCBI Taxonomy" id="2732512"/>
    <lineage>
        <taxon>Bacteria</taxon>
        <taxon>Pseudomonadati</taxon>
        <taxon>Pseudomonadota</taxon>
        <taxon>Betaproteobacteria</taxon>
        <taxon>Burkholderiales</taxon>
        <taxon>Comamonadaceae</taxon>
        <taxon>Ramlibacter</taxon>
    </lineage>
</organism>
<reference evidence="2 3" key="1">
    <citation type="submission" date="2020-05" db="EMBL/GenBank/DDBJ databases">
        <authorList>
            <person name="Khan S.A."/>
            <person name="Jeon C.O."/>
            <person name="Chun B.H."/>
        </authorList>
    </citation>
    <scope>NUCLEOTIDE SEQUENCE [LARGE SCALE GENOMIC DNA]</scope>
    <source>
        <strain evidence="2 3">B156</strain>
    </source>
</reference>
<evidence type="ECO:0000256" key="1">
    <source>
        <dbReference type="SAM" id="Phobius"/>
    </source>
</evidence>
<keyword evidence="3" id="KW-1185">Reference proteome</keyword>
<keyword evidence="1" id="KW-0472">Membrane</keyword>
<evidence type="ECO:0000313" key="3">
    <source>
        <dbReference type="Proteomes" id="UP000552954"/>
    </source>
</evidence>
<dbReference type="EMBL" id="JABFCS010000001">
    <property type="protein sequence ID" value="NNU42662.1"/>
    <property type="molecule type" value="Genomic_DNA"/>
</dbReference>
<comment type="caution">
    <text evidence="2">The sequence shown here is derived from an EMBL/GenBank/DDBJ whole genome shotgun (WGS) entry which is preliminary data.</text>
</comment>
<reference evidence="2 3" key="2">
    <citation type="submission" date="2020-06" db="EMBL/GenBank/DDBJ databases">
        <title>Ramlibacter rhizophilus sp. nov., isolated from rhizosphere soil of national flower Mugunghwa from South Korea.</title>
        <authorList>
            <person name="Zheng-Fei Y."/>
            <person name="Huan T."/>
        </authorList>
    </citation>
    <scope>NUCLEOTIDE SEQUENCE [LARGE SCALE GENOMIC DNA]</scope>
    <source>
        <strain evidence="2 3">B156</strain>
    </source>
</reference>
<proteinExistence type="predicted"/>
<evidence type="ECO:0000313" key="2">
    <source>
        <dbReference type="EMBL" id="NNU42662.1"/>
    </source>
</evidence>
<dbReference type="Proteomes" id="UP000552954">
    <property type="component" value="Unassembled WGS sequence"/>
</dbReference>
<dbReference type="RefSeq" id="WP_171557001.1">
    <property type="nucleotide sequence ID" value="NZ_JABFCS010000001.1"/>
</dbReference>